<feature type="coiled-coil region" evidence="1">
    <location>
        <begin position="292"/>
        <end position="319"/>
    </location>
</feature>
<evidence type="ECO:0000313" key="3">
    <source>
        <dbReference type="Proteomes" id="UP001597059"/>
    </source>
</evidence>
<proteinExistence type="predicted"/>
<accession>A0ABW4AV21</accession>
<dbReference type="Proteomes" id="UP001597059">
    <property type="component" value="Unassembled WGS sequence"/>
</dbReference>
<evidence type="ECO:0000256" key="1">
    <source>
        <dbReference type="SAM" id="Coils"/>
    </source>
</evidence>
<reference evidence="3" key="1">
    <citation type="journal article" date="2019" name="Int. J. Syst. Evol. Microbiol.">
        <title>The Global Catalogue of Microorganisms (GCM) 10K type strain sequencing project: providing services to taxonomists for standard genome sequencing and annotation.</title>
        <authorList>
            <consortium name="The Broad Institute Genomics Platform"/>
            <consortium name="The Broad Institute Genome Sequencing Center for Infectious Disease"/>
            <person name="Wu L."/>
            <person name="Ma J."/>
        </authorList>
    </citation>
    <scope>NUCLEOTIDE SEQUENCE [LARGE SCALE GENOMIC DNA]</scope>
    <source>
        <strain evidence="3">JCM 30774</strain>
    </source>
</reference>
<feature type="coiled-coil region" evidence="1">
    <location>
        <begin position="397"/>
        <end position="493"/>
    </location>
</feature>
<organism evidence="2 3">
    <name type="scientific">Rhodanobacter aciditrophus</name>
    <dbReference type="NCBI Taxonomy" id="1623218"/>
    <lineage>
        <taxon>Bacteria</taxon>
        <taxon>Pseudomonadati</taxon>
        <taxon>Pseudomonadota</taxon>
        <taxon>Gammaproteobacteria</taxon>
        <taxon>Lysobacterales</taxon>
        <taxon>Rhodanobacteraceae</taxon>
        <taxon>Rhodanobacter</taxon>
    </lineage>
</organism>
<sequence length="500" mass="57161">MNLVFVLMITTGVSALLLIASGVWYWRVKQKSKVETPVDSVEDSEDFDDEAVTDDQLSQNSHWLALLDQQLAVCEQLSEEQQDLSLKCWHTFLSIERELLSGDDEDVTPYLSQFEFVLEQLQQAQEIDVLLKRLSVSNNLLKELNKVIQHTGDLVFDQMNITADLNAKLDKQQEKLNEEHEVDQELASVRAELASMYELGERLKADAGNSSSEQYLDALSEFLGETSSDGFLAPMRTELDDKVDELQHLADYRASVINELKDRVSQKREVAHGKDDHLAEYDIAFARFEKSLLESNRVIKSLENKLESLQTIKYNLNVDVRKREEALRLKGAQLESKDEVSVMSAQEALANEYDSVEALSGFIDAMPFHKDYEEFESEQLEKLASLKKMVDDSELYVNVLERDLDKAKLEYDQLTQRLNGDVGEVVPTSQEQEEIENLKEINAELEDEKRRLLDQLDSGADDNEEVLLLQKKIADLDAKIDTVQANYVNMEERYLNSLMS</sequence>
<evidence type="ECO:0008006" key="4">
    <source>
        <dbReference type="Google" id="ProtNLM"/>
    </source>
</evidence>
<gene>
    <name evidence="2" type="ORF">ACFQ45_00085</name>
</gene>
<dbReference type="RefSeq" id="WP_377364095.1">
    <property type="nucleotide sequence ID" value="NZ_JBHTMN010000002.1"/>
</dbReference>
<keyword evidence="1" id="KW-0175">Coiled coil</keyword>
<dbReference type="EMBL" id="JBHTMN010000002">
    <property type="protein sequence ID" value="MFD1381755.1"/>
    <property type="molecule type" value="Genomic_DNA"/>
</dbReference>
<keyword evidence="3" id="KW-1185">Reference proteome</keyword>
<evidence type="ECO:0000313" key="2">
    <source>
        <dbReference type="EMBL" id="MFD1381755.1"/>
    </source>
</evidence>
<protein>
    <recommendedName>
        <fullName evidence="4">Septation ring formation regulator EzrA</fullName>
    </recommendedName>
</protein>
<comment type="caution">
    <text evidence="2">The sequence shown here is derived from an EMBL/GenBank/DDBJ whole genome shotgun (WGS) entry which is preliminary data.</text>
</comment>
<name>A0ABW4AV21_9GAMM</name>